<keyword evidence="2" id="KW-1185">Reference proteome</keyword>
<evidence type="ECO:0000313" key="2">
    <source>
        <dbReference type="Proteomes" id="UP000230069"/>
    </source>
</evidence>
<reference evidence="1 2" key="1">
    <citation type="submission" date="2017-09" db="EMBL/GenBank/DDBJ databases">
        <title>WGS assembly of Aquilegia coerulea Goldsmith.</title>
        <authorList>
            <person name="Hodges S."/>
            <person name="Kramer E."/>
            <person name="Nordborg M."/>
            <person name="Tomkins J."/>
            <person name="Borevitz J."/>
            <person name="Derieg N."/>
            <person name="Yan J."/>
            <person name="Mihaltcheva S."/>
            <person name="Hayes R.D."/>
            <person name="Rokhsar D."/>
        </authorList>
    </citation>
    <scope>NUCLEOTIDE SEQUENCE [LARGE SCALE GENOMIC DNA]</scope>
    <source>
        <strain evidence="2">cv. Goldsmith</strain>
    </source>
</reference>
<accession>A0A2G5CL45</accession>
<protein>
    <submittedName>
        <fullName evidence="1">Uncharacterized protein</fullName>
    </submittedName>
</protein>
<organism evidence="1 2">
    <name type="scientific">Aquilegia coerulea</name>
    <name type="common">Rocky mountain columbine</name>
    <dbReference type="NCBI Taxonomy" id="218851"/>
    <lineage>
        <taxon>Eukaryota</taxon>
        <taxon>Viridiplantae</taxon>
        <taxon>Streptophyta</taxon>
        <taxon>Embryophyta</taxon>
        <taxon>Tracheophyta</taxon>
        <taxon>Spermatophyta</taxon>
        <taxon>Magnoliopsida</taxon>
        <taxon>Ranunculales</taxon>
        <taxon>Ranunculaceae</taxon>
        <taxon>Thalictroideae</taxon>
        <taxon>Aquilegia</taxon>
    </lineage>
</organism>
<name>A0A2G5CL45_AQUCA</name>
<evidence type="ECO:0000313" key="1">
    <source>
        <dbReference type="EMBL" id="PIA31968.1"/>
    </source>
</evidence>
<dbReference type="EMBL" id="KZ305064">
    <property type="protein sequence ID" value="PIA31968.1"/>
    <property type="molecule type" value="Genomic_DNA"/>
</dbReference>
<proteinExistence type="predicted"/>
<dbReference type="InParanoid" id="A0A2G5CL45"/>
<dbReference type="Proteomes" id="UP000230069">
    <property type="component" value="Unassembled WGS sequence"/>
</dbReference>
<gene>
    <name evidence="1" type="ORF">AQUCO_04700085v1</name>
</gene>
<dbReference type="AlphaFoldDB" id="A0A2G5CL45"/>
<sequence length="69" mass="8172">MYVDISNSIITCSIVENFHVRTEWDIAKWFQIVNHTSPQNILKRRCLKSHHPCSCQFFSPHAIMNRITK</sequence>